<proteinExistence type="predicted"/>
<dbReference type="Proteomes" id="UP000376575">
    <property type="component" value="Unassembled WGS sequence"/>
</dbReference>
<dbReference type="RefSeq" id="WP_172967376.1">
    <property type="nucleotide sequence ID" value="NZ_BJKP01000025.1"/>
</dbReference>
<dbReference type="EMBL" id="BJKP01000025">
    <property type="protein sequence ID" value="GEA28074.1"/>
    <property type="molecule type" value="Genomic_DNA"/>
</dbReference>
<comment type="caution">
    <text evidence="2">The sequence shown here is derived from an EMBL/GenBank/DDBJ whole genome shotgun (WGS) entry which is preliminary data.</text>
</comment>
<evidence type="ECO:0000313" key="3">
    <source>
        <dbReference type="Proteomes" id="UP000376575"/>
    </source>
</evidence>
<protein>
    <submittedName>
        <fullName evidence="2">Uncharacterized protein</fullName>
    </submittedName>
</protein>
<evidence type="ECO:0000256" key="1">
    <source>
        <dbReference type="SAM" id="MobiDB-lite"/>
    </source>
</evidence>
<evidence type="ECO:0000313" key="2">
    <source>
        <dbReference type="EMBL" id="GEA28074.1"/>
    </source>
</evidence>
<gene>
    <name evidence="2" type="ORF">MiAbW_02646</name>
</gene>
<reference evidence="2 3" key="1">
    <citation type="journal article" date="2019" name="FEMS Microbiol. Lett.">
        <title>A novel salt-tolerant genotype illuminates the sucrose gene evolution in freshwater bloom-forming cyanobacterium Microcystis aeruginosa.</title>
        <authorList>
            <person name="Tanabe Y."/>
            <person name="Yamaguchi H."/>
            <person name="Sano T."/>
            <person name="Kawachi M."/>
        </authorList>
    </citation>
    <scope>NUCLEOTIDE SEQUENCE [LARGE SCALE GENOMIC DNA]</scope>
    <source>
        <strain evidence="2 3">NIES-4325</strain>
    </source>
</reference>
<name>A0A5J4FBM3_MICAE</name>
<feature type="compositionally biased region" description="Basic and acidic residues" evidence="1">
    <location>
        <begin position="9"/>
        <end position="18"/>
    </location>
</feature>
<sequence>MRSNSLKISRVDAKKLTPEETNDQVPRQELELVRTLVTEKVKAGQLRLNYL</sequence>
<accession>A0A5J4FBM3</accession>
<feature type="region of interest" description="Disordered" evidence="1">
    <location>
        <begin position="1"/>
        <end position="24"/>
    </location>
</feature>
<dbReference type="AlphaFoldDB" id="A0A5J4FBM3"/>
<organism evidence="2 3">
    <name type="scientific">Microcystis aeruginosa NIES-4325</name>
    <dbReference type="NCBI Taxonomy" id="2569534"/>
    <lineage>
        <taxon>Bacteria</taxon>
        <taxon>Bacillati</taxon>
        <taxon>Cyanobacteriota</taxon>
        <taxon>Cyanophyceae</taxon>
        <taxon>Oscillatoriophycideae</taxon>
        <taxon>Chroococcales</taxon>
        <taxon>Microcystaceae</taxon>
        <taxon>Microcystis</taxon>
    </lineage>
</organism>